<dbReference type="HOGENOM" id="CLU_536466_0_0_1"/>
<name>S3BML3_OPHP1</name>
<dbReference type="AlphaFoldDB" id="S3BML3"/>
<dbReference type="VEuPathDB" id="FungiDB:F503_00717"/>
<keyword evidence="2" id="KW-1185">Reference proteome</keyword>
<protein>
    <submittedName>
        <fullName evidence="1">Atp synthase f0 sector subunit c</fullName>
    </submittedName>
</protein>
<accession>S3BML3</accession>
<evidence type="ECO:0000313" key="1">
    <source>
        <dbReference type="EMBL" id="EPE02449.1"/>
    </source>
</evidence>
<sequence>MFDGAALGEYYLNGAFVSELVWKSLSTADYVSPIFTTFYILSDVGNILLFNQSDALLLTRFTRATKKLLSWQTTAGSFDLTDYRATWYGLLAAYRILNDTAYLDAAEAGAQWFIKNAVSTGRWLGVCDDTYLERDFNMAHAVGALLQLYGLTGTTAYLDAAIRTAQFYTLHIFNHPQVDASVKKSAGAAIQDWQMSQVGLNFENAGYGGSVDYHGPITISSHAGLFVRIYEHTQDELFLELARTAARGRDAYVQGNTGGSSYPWHGWWHIGWLKDYFISLAHMLSDGKIRFPQGFMTSKVGSHVPYGFKSCTIYGNAVDLWQPRGLVNIGGSANVDWFTARSTDGRKLFVVLLNELASAATVTMTLDPRALMASEVATWGTATALAGSVTRSGSNTWLVSVASEGLSVVEIPTMFAADPLGPAFRSYTVNGTSTAPTVSWSYWIAVESWVEWAVPGSGVWTSMLSSTNYTFSTTLDLGDVTASQVKVRIATKSGSNAGVSAATYWTVN</sequence>
<dbReference type="InterPro" id="IPR008928">
    <property type="entry name" value="6-hairpin_glycosidase_sf"/>
</dbReference>
<reference evidence="1 2" key="1">
    <citation type="journal article" date="2013" name="BMC Genomics">
        <title>The genome and transcriptome of the pine saprophyte Ophiostoma piceae, and a comparison with the bark beetle-associated pine pathogen Grosmannia clavigera.</title>
        <authorList>
            <person name="Haridas S."/>
            <person name="Wang Y."/>
            <person name="Lim L."/>
            <person name="Massoumi Alamouti S."/>
            <person name="Jackman S."/>
            <person name="Docking R."/>
            <person name="Robertson G."/>
            <person name="Birol I."/>
            <person name="Bohlmann J."/>
            <person name="Breuil C."/>
        </authorList>
    </citation>
    <scope>NUCLEOTIDE SEQUENCE [LARGE SCALE GENOMIC DNA]</scope>
    <source>
        <strain evidence="1 2">UAMH 11346</strain>
    </source>
</reference>
<dbReference type="eggNOG" id="ENOG502RKNP">
    <property type="taxonomic scope" value="Eukaryota"/>
</dbReference>
<gene>
    <name evidence="1" type="ORF">F503_00717</name>
</gene>
<dbReference type="Proteomes" id="UP000016923">
    <property type="component" value="Unassembled WGS sequence"/>
</dbReference>
<dbReference type="Gene3D" id="1.50.10.20">
    <property type="match status" value="1"/>
</dbReference>
<proteinExistence type="predicted"/>
<evidence type="ECO:0000313" key="2">
    <source>
        <dbReference type="Proteomes" id="UP000016923"/>
    </source>
</evidence>
<dbReference type="SUPFAM" id="SSF48208">
    <property type="entry name" value="Six-hairpin glycosidases"/>
    <property type="match status" value="1"/>
</dbReference>
<dbReference type="OrthoDB" id="5180884at2759"/>
<organism evidence="1 2">
    <name type="scientific">Ophiostoma piceae (strain UAMH 11346)</name>
    <name type="common">Sap stain fungus</name>
    <dbReference type="NCBI Taxonomy" id="1262450"/>
    <lineage>
        <taxon>Eukaryota</taxon>
        <taxon>Fungi</taxon>
        <taxon>Dikarya</taxon>
        <taxon>Ascomycota</taxon>
        <taxon>Pezizomycotina</taxon>
        <taxon>Sordariomycetes</taxon>
        <taxon>Sordariomycetidae</taxon>
        <taxon>Ophiostomatales</taxon>
        <taxon>Ophiostomataceae</taxon>
        <taxon>Ophiostoma</taxon>
    </lineage>
</organism>
<dbReference type="EMBL" id="KE148179">
    <property type="protein sequence ID" value="EPE02449.1"/>
    <property type="molecule type" value="Genomic_DNA"/>
</dbReference>
<dbReference type="GO" id="GO:0005975">
    <property type="term" value="P:carbohydrate metabolic process"/>
    <property type="evidence" value="ECO:0007669"/>
    <property type="project" value="InterPro"/>
</dbReference>